<dbReference type="InterPro" id="IPR002491">
    <property type="entry name" value="ABC_transptr_periplasmic_BD"/>
</dbReference>
<dbReference type="AlphaFoldDB" id="A0A953LIC1"/>
<feature type="signal peptide" evidence="5">
    <location>
        <begin position="1"/>
        <end position="33"/>
    </location>
</feature>
<dbReference type="PROSITE" id="PS51257">
    <property type="entry name" value="PROKAR_LIPOPROTEIN"/>
    <property type="match status" value="1"/>
</dbReference>
<dbReference type="PANTHER" id="PTHR30532">
    <property type="entry name" value="IRON III DICITRATE-BINDING PERIPLASMIC PROTEIN"/>
    <property type="match status" value="1"/>
</dbReference>
<comment type="similarity">
    <text evidence="2">Belongs to the bacterial solute-binding protein 8 family.</text>
</comment>
<evidence type="ECO:0000256" key="1">
    <source>
        <dbReference type="ARBA" id="ARBA00004196"/>
    </source>
</evidence>
<evidence type="ECO:0000313" key="7">
    <source>
        <dbReference type="EMBL" id="MBY6278138.1"/>
    </source>
</evidence>
<dbReference type="Proteomes" id="UP000732377">
    <property type="component" value="Unassembled WGS sequence"/>
</dbReference>
<dbReference type="RefSeq" id="WP_011195417.1">
    <property type="nucleotide sequence ID" value="NZ_PIUK01000356.1"/>
</dbReference>
<sequence length="347" mass="37336">MLIRKLIPIRNSRLFPVLALLLAALLLAGCTNASGGGAAPGGSGSSPEPAESWSFVDDRGITVTLPERPTRVVAQSTAAAALWSLGVEVVGVFGPQRLPDGSNDPTVGDVDLSRVTSLGEAWGELDLEKLAALKPDLIVSIMYTPPELWYVLPDVEPQVRAIAPTVGITVGQRSIKEAMQRFEELAGALGADLNAPQVAAARQRFEEASEELRAALAEKPGLTAMFGAGSLETLWVSNPPYYGDLSYFQELGMQILVPENPESYWEALSWEQALRYQADVLFYDSRTEVTQPPELAAQVPTWSHIPAVKAGQVYPWVAVPPYSWDGLATILEDVAAAVREADPHVIP</sequence>
<keyword evidence="3" id="KW-0813">Transport</keyword>
<evidence type="ECO:0000313" key="8">
    <source>
        <dbReference type="Proteomes" id="UP000732377"/>
    </source>
</evidence>
<gene>
    <name evidence="7" type="ORF">CWE10_18565</name>
</gene>
<feature type="domain" description="Fe/B12 periplasmic-binding" evidence="6">
    <location>
        <begin position="70"/>
        <end position="347"/>
    </location>
</feature>
<organism evidence="7 8">
    <name type="scientific">Symbiobacterium thermophilum</name>
    <dbReference type="NCBI Taxonomy" id="2734"/>
    <lineage>
        <taxon>Bacteria</taxon>
        <taxon>Bacillati</taxon>
        <taxon>Bacillota</taxon>
        <taxon>Clostridia</taxon>
        <taxon>Eubacteriales</taxon>
        <taxon>Symbiobacteriaceae</taxon>
        <taxon>Symbiobacterium</taxon>
    </lineage>
</organism>
<dbReference type="OMA" id="WYVPDES"/>
<reference evidence="7" key="1">
    <citation type="submission" date="2017-11" db="EMBL/GenBank/DDBJ databases">
        <title>Three new genomes from thermophilic consortium.</title>
        <authorList>
            <person name="Quaggio R."/>
            <person name="Amgarten D."/>
            <person name="Setubal J.C."/>
        </authorList>
    </citation>
    <scope>NUCLEOTIDE SEQUENCE</scope>
    <source>
        <strain evidence="7">ZCTH01-B2</strain>
    </source>
</reference>
<proteinExistence type="inferred from homology"/>
<dbReference type="EMBL" id="PIUK01000356">
    <property type="protein sequence ID" value="MBY6278138.1"/>
    <property type="molecule type" value="Genomic_DNA"/>
</dbReference>
<dbReference type="GO" id="GO:0030288">
    <property type="term" value="C:outer membrane-bounded periplasmic space"/>
    <property type="evidence" value="ECO:0007669"/>
    <property type="project" value="TreeGrafter"/>
</dbReference>
<protein>
    <submittedName>
        <fullName evidence="7">ABC transporter substrate-binding protein</fullName>
    </submittedName>
</protein>
<dbReference type="Pfam" id="PF01497">
    <property type="entry name" value="Peripla_BP_2"/>
    <property type="match status" value="1"/>
</dbReference>
<dbReference type="InterPro" id="IPR051313">
    <property type="entry name" value="Bact_iron-sidero_bind"/>
</dbReference>
<keyword evidence="4 5" id="KW-0732">Signal</keyword>
<dbReference type="Gene3D" id="3.40.50.1980">
    <property type="entry name" value="Nitrogenase molybdenum iron protein domain"/>
    <property type="match status" value="2"/>
</dbReference>
<dbReference type="SUPFAM" id="SSF53807">
    <property type="entry name" value="Helical backbone' metal receptor"/>
    <property type="match status" value="1"/>
</dbReference>
<dbReference type="GO" id="GO:1901678">
    <property type="term" value="P:iron coordination entity transport"/>
    <property type="evidence" value="ECO:0007669"/>
    <property type="project" value="UniProtKB-ARBA"/>
</dbReference>
<evidence type="ECO:0000256" key="2">
    <source>
        <dbReference type="ARBA" id="ARBA00008814"/>
    </source>
</evidence>
<evidence type="ECO:0000259" key="6">
    <source>
        <dbReference type="PROSITE" id="PS50983"/>
    </source>
</evidence>
<name>A0A953LIC1_SYMTR</name>
<dbReference type="PANTHER" id="PTHR30532:SF24">
    <property type="entry name" value="FERRIC ENTEROBACTIN-BINDING PERIPLASMIC PROTEIN FEPB"/>
    <property type="match status" value="1"/>
</dbReference>
<dbReference type="PROSITE" id="PS50983">
    <property type="entry name" value="FE_B12_PBP"/>
    <property type="match status" value="1"/>
</dbReference>
<comment type="subcellular location">
    <subcellularLocation>
        <location evidence="1">Cell envelope</location>
    </subcellularLocation>
</comment>
<feature type="chain" id="PRO_5038387566" evidence="5">
    <location>
        <begin position="34"/>
        <end position="347"/>
    </location>
</feature>
<accession>A0A953LIC1</accession>
<evidence type="ECO:0000256" key="3">
    <source>
        <dbReference type="ARBA" id="ARBA00022448"/>
    </source>
</evidence>
<evidence type="ECO:0000256" key="5">
    <source>
        <dbReference type="SAM" id="SignalP"/>
    </source>
</evidence>
<evidence type="ECO:0000256" key="4">
    <source>
        <dbReference type="ARBA" id="ARBA00022729"/>
    </source>
</evidence>
<comment type="caution">
    <text evidence="7">The sequence shown here is derived from an EMBL/GenBank/DDBJ whole genome shotgun (WGS) entry which is preliminary data.</text>
</comment>